<comment type="caution">
    <text evidence="9">The sequence shown here is derived from an EMBL/GenBank/DDBJ whole genome shotgun (WGS) entry which is preliminary data.</text>
</comment>
<keyword evidence="4 6" id="KW-0505">Motor protein</keyword>
<feature type="repeat" description="ANK" evidence="5">
    <location>
        <begin position="815"/>
        <end position="848"/>
    </location>
</feature>
<dbReference type="SUPFAM" id="SSF48403">
    <property type="entry name" value="Ankyrin repeat"/>
    <property type="match status" value="2"/>
</dbReference>
<dbReference type="SMART" id="SM00129">
    <property type="entry name" value="KISc"/>
    <property type="match status" value="1"/>
</dbReference>
<dbReference type="Pfam" id="PF12796">
    <property type="entry name" value="Ank_2"/>
    <property type="match status" value="1"/>
</dbReference>
<evidence type="ECO:0000256" key="2">
    <source>
        <dbReference type="ARBA" id="ARBA00022840"/>
    </source>
</evidence>
<feature type="region of interest" description="Disordered" evidence="7">
    <location>
        <begin position="885"/>
        <end position="935"/>
    </location>
</feature>
<feature type="compositionally biased region" description="Polar residues" evidence="7">
    <location>
        <begin position="496"/>
        <end position="527"/>
    </location>
</feature>
<evidence type="ECO:0000256" key="5">
    <source>
        <dbReference type="PROSITE-ProRule" id="PRU00023"/>
    </source>
</evidence>
<evidence type="ECO:0000256" key="6">
    <source>
        <dbReference type="PROSITE-ProRule" id="PRU00283"/>
    </source>
</evidence>
<evidence type="ECO:0000256" key="1">
    <source>
        <dbReference type="ARBA" id="ARBA00022741"/>
    </source>
</evidence>
<dbReference type="Pfam" id="PF00225">
    <property type="entry name" value="Kinesin"/>
    <property type="match status" value="1"/>
</dbReference>
<dbReference type="Gene3D" id="1.25.40.20">
    <property type="entry name" value="Ankyrin repeat-containing domain"/>
    <property type="match status" value="2"/>
</dbReference>
<dbReference type="PROSITE" id="PS50067">
    <property type="entry name" value="KINESIN_MOTOR_2"/>
    <property type="match status" value="1"/>
</dbReference>
<dbReference type="InterPro" id="IPR001752">
    <property type="entry name" value="Kinesin_motor_dom"/>
</dbReference>
<evidence type="ECO:0000256" key="4">
    <source>
        <dbReference type="ARBA" id="ARBA00023175"/>
    </source>
</evidence>
<feature type="region of interest" description="Disordered" evidence="7">
    <location>
        <begin position="594"/>
        <end position="632"/>
    </location>
</feature>
<feature type="binding site" evidence="6">
    <location>
        <begin position="96"/>
        <end position="103"/>
    </location>
    <ligand>
        <name>ATP</name>
        <dbReference type="ChEBI" id="CHEBI:30616"/>
    </ligand>
</feature>
<name>A0ABQ5KG95_9EUKA</name>
<organism evidence="9 10">
    <name type="scientific">Aduncisulcus paluster</name>
    <dbReference type="NCBI Taxonomy" id="2918883"/>
    <lineage>
        <taxon>Eukaryota</taxon>
        <taxon>Metamonada</taxon>
        <taxon>Carpediemonas-like organisms</taxon>
        <taxon>Aduncisulcus</taxon>
    </lineage>
</organism>
<dbReference type="Gene3D" id="3.40.850.10">
    <property type="entry name" value="Kinesin motor domain"/>
    <property type="match status" value="1"/>
</dbReference>
<protein>
    <submittedName>
        <fullName evidence="9">Kinesin heavy chain</fullName>
    </submittedName>
</protein>
<dbReference type="InterPro" id="IPR027417">
    <property type="entry name" value="P-loop_NTPase"/>
</dbReference>
<dbReference type="PROSITE" id="PS50088">
    <property type="entry name" value="ANK_REPEAT"/>
    <property type="match status" value="1"/>
</dbReference>
<evidence type="ECO:0000256" key="7">
    <source>
        <dbReference type="SAM" id="MobiDB-lite"/>
    </source>
</evidence>
<dbReference type="InterPro" id="IPR036961">
    <property type="entry name" value="Kinesin_motor_dom_sf"/>
</dbReference>
<dbReference type="SUPFAM" id="SSF52540">
    <property type="entry name" value="P-loop containing nucleoside triphosphate hydrolases"/>
    <property type="match status" value="1"/>
</dbReference>
<dbReference type="PANTHER" id="PTHR47968:SF75">
    <property type="entry name" value="CENTROMERE-ASSOCIATED PROTEIN E"/>
    <property type="match status" value="1"/>
</dbReference>
<dbReference type="InterPro" id="IPR002110">
    <property type="entry name" value="Ankyrin_rpt"/>
</dbReference>
<accession>A0ABQ5KG95</accession>
<gene>
    <name evidence="9" type="ORF">ADUPG1_005958</name>
</gene>
<sequence length="1806" mass="197100">MDKEPASVKVVARIRPFSDREWREAQENHKDPSESYVSILDDETIESGMEGTHTSRFTFDRVFGPASTQHDVYNYVALPVINDTLRGYNGTIFAYGQTGTGKTYTMEGPLLGDETYMGIIPRTINDLFEKLESRHSDTIWSVKVSYYEIYMEEIRDLLDSSFSLTASPKKRQIRRGHRLPISSSNPFAPSTPGPMSSAKKIKIYEDRHGNTHIRGLSKYKVHSKHDVIKILRVGSAARVSAANKMNDRSSRSHAILTLEIEQKNVSSSYTIVRSRLHLVDLAGSEKVSKTEAEGLQLEEAKNINLSLLTLGNVVNCLSSGMGTRDSTGSVSLPAFQSHSHIPYRDSKLTRVLRESLGGNSRTVVIVACSPSPFNATETLSTLKFAARAKTIKNKPEINKELSVSEMRMLLDSSRHRISKVVSFLKRMRTLVDQGVFILPVDVEVELKSVLDSLETKESLSNRMKFARPSSAGAASSASSSVASRALASSHGGRSVSFDSVPNTPSYAQQSHPNTHIHTPYQSSQRFNSIVSRRRASVSLCEGLASTPINRRAVGIGKESEAISLSLRPPRSGKQSLVTATIAEEMDDDLGGRVIVSSDEDDDVTGTSTSHSTMMGAHGMYRPSSVSSTSDLDIMPRGVSSSSYTSLLLELERVKEERDHMNVCKKVLMSVLSAKKKSIALCGDVCEWLGDRVTAGKTLTEREIRLLQESLSQREEEDPDSELDSGILFGVNASGSVSGAETGPVATRQFSSTLSMMLAVHRAVRERNVEDLGRLLERVEEEEVRRKKSYSRDSSVHEDNSIPLSVELINFQDPVNGYTALHYAVDVVSVRMVRLLLCVKGIRVDIRDKDGYTPLHHCAMKFDCTDSEDMNGDGSLEEEYDEDLDDDHDTIASGMSTTRTGQSPRSVSLSTTSNRSHGSATSTATRGTTTTTTTTTTQLSATTSLVLSGSRVIVGELLERCATDGVDIDILSHTTPPLSPLQLCFLRRERGVTVGAALIEAGASVSSHGIIKKLKSRLALEKKTETHGAIPYEGDVDSVAFGGISTIGSDALKKKKKPKFSNALLLSLLKSNPFSLPHSAASLSLDSWLVCLLNASLLHLQRVKTLSPALGESELEEKKTLISPFSPFFLFNGSSVLHTICERGDGECLLVYMQFIQQHYKQLWEYQLEYNRSQMTGKTHGVDDSDLLRPSSHVLVPSLLAQLSEDGLSPLWVCFIHNNTHTLNTLIQLGADTNKKRGSDGAVLFLEALRNREWDWVKTLLSAHTRLPHSSTPSFLTDITSEDEWGNVCHVLCESLCTEKARYVGKEGDIPEDVIDLITVRFAELTSDQQGQLLLTERGKTNGGTISPLSLLFFSIPSAFAFLLHSAEISYQQAPSLTMAQRTVLALCSEVIRSGGTIGNAVKRRMEELLTQIPFLVSSAIKDATIAHKKGLHEALSPSDKGKSTSSSTYTQTKKPVVRSSNLLIPNKSSKSTQGEDKRVDSISARAMKDFEQGLSQCISLALQWVCVIMEILNTPSSSKGHRETVIYPSAKNPFPYISSVVIDELISVCIQLGVVEILPISLRKRVKTAGHNIVLGKNMPASSDLDDTQSATAISPALASPSLRSSLPSSPRQHSATLATSATSTVTPSLMSDVAVCISLSDLVSLNEKVEDMTKEQLEAICVYEIGLESGHTPASPTSTFSPTSTLLYLCYSLDCAECAKILLKKSVMGSSPGAKGKYGISTPNYGKKKGILGGKAEFTANKQLELVLYEIMSDSVSNDEESWVKLAVEAGGNPFFAPSDSAECPYVIAKSRGNSSILSYLKLKI</sequence>
<keyword evidence="2 6" id="KW-0067">ATP-binding</keyword>
<keyword evidence="10" id="KW-1185">Reference proteome</keyword>
<feature type="compositionally biased region" description="Polar residues" evidence="7">
    <location>
        <begin position="892"/>
        <end position="917"/>
    </location>
</feature>
<dbReference type="InterPro" id="IPR027640">
    <property type="entry name" value="Kinesin-like_fam"/>
</dbReference>
<feature type="region of interest" description="Disordered" evidence="7">
    <location>
        <begin position="491"/>
        <end position="527"/>
    </location>
</feature>
<comment type="similarity">
    <text evidence="6">Belongs to the TRAFAC class myosin-kinesin ATPase superfamily. Kinesin family.</text>
</comment>
<keyword evidence="1 6" id="KW-0547">Nucleotide-binding</keyword>
<feature type="compositionally biased region" description="Low complexity" evidence="7">
    <location>
        <begin position="1443"/>
        <end position="1452"/>
    </location>
</feature>
<dbReference type="PROSITE" id="PS00411">
    <property type="entry name" value="KINESIN_MOTOR_1"/>
    <property type="match status" value="1"/>
</dbReference>
<dbReference type="EMBL" id="BQXS01009695">
    <property type="protein sequence ID" value="GKT31548.1"/>
    <property type="molecule type" value="Genomic_DNA"/>
</dbReference>
<feature type="compositionally biased region" description="Low complexity" evidence="7">
    <location>
        <begin position="918"/>
        <end position="935"/>
    </location>
</feature>
<evidence type="ECO:0000256" key="3">
    <source>
        <dbReference type="ARBA" id="ARBA00023054"/>
    </source>
</evidence>
<dbReference type="InterPro" id="IPR019821">
    <property type="entry name" value="Kinesin_motor_CS"/>
</dbReference>
<keyword evidence="5" id="KW-0040">ANK repeat</keyword>
<proteinExistence type="inferred from homology"/>
<dbReference type="InterPro" id="IPR036770">
    <property type="entry name" value="Ankyrin_rpt-contain_sf"/>
</dbReference>
<feature type="compositionally biased region" description="Low complexity" evidence="7">
    <location>
        <begin position="604"/>
        <end position="615"/>
    </location>
</feature>
<keyword evidence="3" id="KW-0175">Coiled coil</keyword>
<evidence type="ECO:0000313" key="9">
    <source>
        <dbReference type="EMBL" id="GKT31548.1"/>
    </source>
</evidence>
<feature type="domain" description="Kinesin motor" evidence="8">
    <location>
        <begin position="7"/>
        <end position="391"/>
    </location>
</feature>
<dbReference type="SMART" id="SM00248">
    <property type="entry name" value="ANK"/>
    <property type="match status" value="2"/>
</dbReference>
<dbReference type="PANTHER" id="PTHR47968">
    <property type="entry name" value="CENTROMERE PROTEIN E"/>
    <property type="match status" value="1"/>
</dbReference>
<evidence type="ECO:0000259" key="8">
    <source>
        <dbReference type="PROSITE" id="PS50067"/>
    </source>
</evidence>
<feature type="region of interest" description="Disordered" evidence="7">
    <location>
        <begin position="1431"/>
        <end position="1452"/>
    </location>
</feature>
<feature type="region of interest" description="Disordered" evidence="7">
    <location>
        <begin position="1601"/>
        <end position="1620"/>
    </location>
</feature>
<dbReference type="Proteomes" id="UP001057375">
    <property type="component" value="Unassembled WGS sequence"/>
</dbReference>
<dbReference type="PRINTS" id="PR00380">
    <property type="entry name" value="KINESINHEAVY"/>
</dbReference>
<evidence type="ECO:0000313" key="10">
    <source>
        <dbReference type="Proteomes" id="UP001057375"/>
    </source>
</evidence>
<reference evidence="9" key="1">
    <citation type="submission" date="2022-03" db="EMBL/GenBank/DDBJ databases">
        <title>Draft genome sequence of Aduncisulcus paluster, a free-living microaerophilic Fornicata.</title>
        <authorList>
            <person name="Yuyama I."/>
            <person name="Kume K."/>
            <person name="Tamura T."/>
            <person name="Inagaki Y."/>
            <person name="Hashimoto T."/>
        </authorList>
    </citation>
    <scope>NUCLEOTIDE SEQUENCE</scope>
    <source>
        <strain evidence="9">NY0171</strain>
    </source>
</reference>